<proteinExistence type="predicted"/>
<comment type="caution">
    <text evidence="1">The sequence shown here is derived from an EMBL/GenBank/DDBJ whole genome shotgun (WGS) entry which is preliminary data.</text>
</comment>
<dbReference type="Proteomes" id="UP000034753">
    <property type="component" value="Unassembled WGS sequence"/>
</dbReference>
<sequence length="87" mass="9884">MPRVTLDEKNLRHCRCPYCPVQDKSECTKKNAELKKDSDKLYCSTGKSSCTDLNEKERCICPTCLVWSEYDLSGLYYCTKGSADDNG</sequence>
<reference evidence="1 2" key="1">
    <citation type="journal article" date="2015" name="Nature">
        <title>rRNA introns, odd ribosomes, and small enigmatic genomes across a large radiation of phyla.</title>
        <authorList>
            <person name="Brown C.T."/>
            <person name="Hug L.A."/>
            <person name="Thomas B.C."/>
            <person name="Sharon I."/>
            <person name="Castelle C.J."/>
            <person name="Singh A."/>
            <person name="Wilkins M.J."/>
            <person name="Williams K.H."/>
            <person name="Banfield J.F."/>
        </authorList>
    </citation>
    <scope>NUCLEOTIDE SEQUENCE [LARGE SCALE GENOMIC DNA]</scope>
</reference>
<dbReference type="Pfam" id="PF10967">
    <property type="entry name" value="DUF2769"/>
    <property type="match status" value="1"/>
</dbReference>
<dbReference type="EMBL" id="LCBN01000026">
    <property type="protein sequence ID" value="KKS13357.1"/>
    <property type="molecule type" value="Genomic_DNA"/>
</dbReference>
<organism evidence="1 2">
    <name type="scientific">Candidatus Daviesbacteria bacterium GW2011_GWB1_41_5</name>
    <dbReference type="NCBI Taxonomy" id="1618429"/>
    <lineage>
        <taxon>Bacteria</taxon>
        <taxon>Candidatus Daviesiibacteriota</taxon>
    </lineage>
</organism>
<dbReference type="AlphaFoldDB" id="A0A0G0WMP8"/>
<evidence type="ECO:0008006" key="3">
    <source>
        <dbReference type="Google" id="ProtNLM"/>
    </source>
</evidence>
<protein>
    <recommendedName>
        <fullName evidence="3">DUF2769 domain-containing protein</fullName>
    </recommendedName>
</protein>
<evidence type="ECO:0000313" key="1">
    <source>
        <dbReference type="EMBL" id="KKS13357.1"/>
    </source>
</evidence>
<gene>
    <name evidence="1" type="ORF">UU67_C0026G0015</name>
</gene>
<evidence type="ECO:0000313" key="2">
    <source>
        <dbReference type="Proteomes" id="UP000034753"/>
    </source>
</evidence>
<dbReference type="InterPro" id="IPR020075">
    <property type="entry name" value="Uncharacterised_AF2234"/>
</dbReference>
<accession>A0A0G0WMP8</accession>
<name>A0A0G0WMP8_9BACT</name>